<reference evidence="3" key="1">
    <citation type="submission" date="2016-11" db="EMBL/GenBank/DDBJ databases">
        <authorList>
            <person name="Varghese N."/>
            <person name="Submissions S."/>
        </authorList>
    </citation>
    <scope>NUCLEOTIDE SEQUENCE [LARGE SCALE GENOMIC DNA]</scope>
    <source>
        <strain evidence="3">DSM 13643</strain>
    </source>
</reference>
<dbReference type="OrthoDB" id="1716019at2"/>
<keyword evidence="3" id="KW-1185">Reference proteome</keyword>
<evidence type="ECO:0000313" key="2">
    <source>
        <dbReference type="EMBL" id="SHH53974.1"/>
    </source>
</evidence>
<sequence>MENKVYELLEKMYVEMNEKFSNLENEIKTINNRLNNLEEGQKKLEEGQRKLGSDIKELKQGQELIKDHIDQLDSKNANRHIEAFYKLNNIEKDIKFIKHKLHQTEEDVFDIKDYLKIIK</sequence>
<dbReference type="Gene3D" id="6.10.250.370">
    <property type="match status" value="1"/>
</dbReference>
<gene>
    <name evidence="2" type="ORF">SAMN02745135_01123</name>
</gene>
<dbReference type="EMBL" id="FQXO01000025">
    <property type="protein sequence ID" value="SHH53974.1"/>
    <property type="molecule type" value="Genomic_DNA"/>
</dbReference>
<dbReference type="Proteomes" id="UP000183967">
    <property type="component" value="Unassembled WGS sequence"/>
</dbReference>
<organism evidence="2 3">
    <name type="scientific">Caloranaerobacter azorensis DSM 13643</name>
    <dbReference type="NCBI Taxonomy" id="1121264"/>
    <lineage>
        <taxon>Bacteria</taxon>
        <taxon>Bacillati</taxon>
        <taxon>Bacillota</taxon>
        <taxon>Tissierellia</taxon>
        <taxon>Tissierellales</taxon>
        <taxon>Thermohalobacteraceae</taxon>
        <taxon>Caloranaerobacter</taxon>
    </lineage>
</organism>
<proteinExistence type="predicted"/>
<protein>
    <submittedName>
        <fullName evidence="2">Uncharacterized protein</fullName>
    </submittedName>
</protein>
<dbReference type="AlphaFoldDB" id="A0A1M5TTC4"/>
<name>A0A1M5TTC4_9FIRM</name>
<accession>A0A1M5TTC4</accession>
<feature type="coiled-coil region" evidence="1">
    <location>
        <begin position="6"/>
        <end position="47"/>
    </location>
</feature>
<evidence type="ECO:0000256" key="1">
    <source>
        <dbReference type="SAM" id="Coils"/>
    </source>
</evidence>
<dbReference type="RefSeq" id="WP_073196128.1">
    <property type="nucleotide sequence ID" value="NZ_FQXO01000025.1"/>
</dbReference>
<evidence type="ECO:0000313" key="3">
    <source>
        <dbReference type="Proteomes" id="UP000183967"/>
    </source>
</evidence>
<keyword evidence="1" id="KW-0175">Coiled coil</keyword>